<protein>
    <submittedName>
        <fullName evidence="1">Uncharacterized protein</fullName>
    </submittedName>
</protein>
<reference evidence="1" key="1">
    <citation type="journal article" date="2022" name="Int. J. Mol. Sci.">
        <title>Draft Genome of Tanacetum Coccineum: Genomic Comparison of Closely Related Tanacetum-Family Plants.</title>
        <authorList>
            <person name="Yamashiro T."/>
            <person name="Shiraishi A."/>
            <person name="Nakayama K."/>
            <person name="Satake H."/>
        </authorList>
    </citation>
    <scope>NUCLEOTIDE SEQUENCE</scope>
</reference>
<name>A0ABQ5D4H3_9ASTR</name>
<dbReference type="EMBL" id="BQNB010014946">
    <property type="protein sequence ID" value="GJT34241.1"/>
    <property type="molecule type" value="Genomic_DNA"/>
</dbReference>
<accession>A0ABQ5D4H3</accession>
<organism evidence="1 2">
    <name type="scientific">Tanacetum coccineum</name>
    <dbReference type="NCBI Taxonomy" id="301880"/>
    <lineage>
        <taxon>Eukaryota</taxon>
        <taxon>Viridiplantae</taxon>
        <taxon>Streptophyta</taxon>
        <taxon>Embryophyta</taxon>
        <taxon>Tracheophyta</taxon>
        <taxon>Spermatophyta</taxon>
        <taxon>Magnoliopsida</taxon>
        <taxon>eudicotyledons</taxon>
        <taxon>Gunneridae</taxon>
        <taxon>Pentapetalae</taxon>
        <taxon>asterids</taxon>
        <taxon>campanulids</taxon>
        <taxon>Asterales</taxon>
        <taxon>Asteraceae</taxon>
        <taxon>Asteroideae</taxon>
        <taxon>Anthemideae</taxon>
        <taxon>Anthemidinae</taxon>
        <taxon>Tanacetum</taxon>
    </lineage>
</organism>
<gene>
    <name evidence="1" type="ORF">Tco_0924660</name>
</gene>
<dbReference type="Proteomes" id="UP001151760">
    <property type="component" value="Unassembled WGS sequence"/>
</dbReference>
<reference evidence="1" key="2">
    <citation type="submission" date="2022-01" db="EMBL/GenBank/DDBJ databases">
        <authorList>
            <person name="Yamashiro T."/>
            <person name="Shiraishi A."/>
            <person name="Satake H."/>
            <person name="Nakayama K."/>
        </authorList>
    </citation>
    <scope>NUCLEOTIDE SEQUENCE</scope>
</reference>
<evidence type="ECO:0000313" key="2">
    <source>
        <dbReference type="Proteomes" id="UP001151760"/>
    </source>
</evidence>
<sequence length="280" mass="30845">MLLYLTRPALRKTAPDSIIAWTDHFLWVDLGSVGFHSDCLSPRKVRAAAEVPFDVVRQEACRPGGRYLNLADPDEDAIGRQGVNGLFQKAPKKVKGEGMVKQASLFLLRRFICPRELPDPCYCGEACGTRLLSGDVGPSHPEESESSDDSFYEIPNVAICMWNRVAPPAFFSAHSYNVYDHCYTEFNVGEARQICLGSEVRSRTEHELKMKEKLRAKYAAHVSSLSGEKFALTAKVSVLKVTITQKDHDISLLDSHATSLASGLENAKVACIEAGAKIIS</sequence>
<proteinExistence type="predicted"/>
<comment type="caution">
    <text evidence="1">The sequence shown here is derived from an EMBL/GenBank/DDBJ whole genome shotgun (WGS) entry which is preliminary data.</text>
</comment>
<keyword evidence="2" id="KW-1185">Reference proteome</keyword>
<evidence type="ECO:0000313" key="1">
    <source>
        <dbReference type="EMBL" id="GJT34241.1"/>
    </source>
</evidence>